<protein>
    <recommendedName>
        <fullName evidence="4">Alkaline shock response membrane anchor protein AmaP</fullName>
    </recommendedName>
</protein>
<evidence type="ECO:0000256" key="1">
    <source>
        <dbReference type="SAM" id="Phobius"/>
    </source>
</evidence>
<feature type="transmembrane region" description="Helical" evidence="1">
    <location>
        <begin position="63"/>
        <end position="87"/>
    </location>
</feature>
<keyword evidence="1" id="KW-0472">Membrane</keyword>
<comment type="caution">
    <text evidence="2">The sequence shown here is derived from an EMBL/GenBank/DDBJ whole genome shotgun (WGS) entry which is preliminary data.</text>
</comment>
<dbReference type="EMBL" id="JAGIOO010000001">
    <property type="protein sequence ID" value="MBP2473432.1"/>
    <property type="molecule type" value="Genomic_DNA"/>
</dbReference>
<sequence>MSSRSAAAVHRSARPERLLTGLTGLLALLLGAGALVLGMGWFGQDRQFRPVLDPMIRDWLLAHRPWVLGVGIAVGVLALVLGLRWVVRSLAPETRPDLRLAHDLRVSGSALADAVRADAEAVEGVSRVRARLVGSPDAPALRLYLWLAEGTDVRAVWQRLDGVLSRAREALGVAELPTAVRLELDTAKATRVR</sequence>
<dbReference type="RefSeq" id="WP_086781565.1">
    <property type="nucleotide sequence ID" value="NZ_JAGIOO010000001.1"/>
</dbReference>
<feature type="transmembrane region" description="Helical" evidence="1">
    <location>
        <begin position="21"/>
        <end position="43"/>
    </location>
</feature>
<evidence type="ECO:0008006" key="4">
    <source>
        <dbReference type="Google" id="ProtNLM"/>
    </source>
</evidence>
<organism evidence="2 3">
    <name type="scientific">Crossiella equi</name>
    <dbReference type="NCBI Taxonomy" id="130796"/>
    <lineage>
        <taxon>Bacteria</taxon>
        <taxon>Bacillati</taxon>
        <taxon>Actinomycetota</taxon>
        <taxon>Actinomycetes</taxon>
        <taxon>Pseudonocardiales</taxon>
        <taxon>Pseudonocardiaceae</taxon>
        <taxon>Crossiella</taxon>
    </lineage>
</organism>
<proteinExistence type="predicted"/>
<keyword evidence="1" id="KW-0812">Transmembrane</keyword>
<gene>
    <name evidence="2" type="ORF">JOF53_002304</name>
</gene>
<name>A0ABS5AAV5_9PSEU</name>
<keyword evidence="3" id="KW-1185">Reference proteome</keyword>
<reference evidence="2 3" key="1">
    <citation type="submission" date="2021-03" db="EMBL/GenBank/DDBJ databases">
        <title>Sequencing the genomes of 1000 actinobacteria strains.</title>
        <authorList>
            <person name="Klenk H.-P."/>
        </authorList>
    </citation>
    <scope>NUCLEOTIDE SEQUENCE [LARGE SCALE GENOMIC DNA]</scope>
    <source>
        <strain evidence="2 3">DSM 44580</strain>
    </source>
</reference>
<accession>A0ABS5AAV5</accession>
<keyword evidence="1" id="KW-1133">Transmembrane helix</keyword>
<evidence type="ECO:0000313" key="2">
    <source>
        <dbReference type="EMBL" id="MBP2473432.1"/>
    </source>
</evidence>
<dbReference type="Proteomes" id="UP001519363">
    <property type="component" value="Unassembled WGS sequence"/>
</dbReference>
<evidence type="ECO:0000313" key="3">
    <source>
        <dbReference type="Proteomes" id="UP001519363"/>
    </source>
</evidence>